<dbReference type="InterPro" id="IPR029033">
    <property type="entry name" value="His_PPase_superfam"/>
</dbReference>
<proteinExistence type="inferred from homology"/>
<dbReference type="CDD" id="cd07061">
    <property type="entry name" value="HP_HAP_like"/>
    <property type="match status" value="1"/>
</dbReference>
<comment type="similarity">
    <text evidence="1">Belongs to the histidine acid phosphatase family.</text>
</comment>
<dbReference type="GO" id="GO:2001311">
    <property type="term" value="P:lysobisphosphatidic acid metabolic process"/>
    <property type="evidence" value="ECO:0007669"/>
    <property type="project" value="TreeGrafter"/>
</dbReference>
<protein>
    <submittedName>
        <fullName evidence="3">Lysophosphatidic acid phosphatase type 6-like</fullName>
    </submittedName>
</protein>
<feature type="chain" id="PRO_5006145194" evidence="2">
    <location>
        <begin position="23"/>
        <end position="443"/>
    </location>
</feature>
<dbReference type="PANTHER" id="PTHR11567:SF202">
    <property type="entry name" value="LYSOPHOSPHATIDIC ACID PHOSPHATASE TYPE 6"/>
    <property type="match status" value="1"/>
</dbReference>
<accession>A0A0P7XAZ9</accession>
<dbReference type="Proteomes" id="UP000034805">
    <property type="component" value="Unassembled WGS sequence"/>
</dbReference>
<dbReference type="InterPro" id="IPR050645">
    <property type="entry name" value="Histidine_acid_phosphatase"/>
</dbReference>
<evidence type="ECO:0000256" key="1">
    <source>
        <dbReference type="ARBA" id="ARBA00005375"/>
    </source>
</evidence>
<name>A0A0P7XAZ9_SCLFO</name>
<dbReference type="EMBL" id="JARO02002088">
    <property type="protein sequence ID" value="KPP73562.1"/>
    <property type="molecule type" value="Genomic_DNA"/>
</dbReference>
<dbReference type="GO" id="GO:0052642">
    <property type="term" value="F:lysophosphatidic acid phosphatase activity"/>
    <property type="evidence" value="ECO:0007669"/>
    <property type="project" value="TreeGrafter"/>
</dbReference>
<dbReference type="STRING" id="113540.ENSSFOP00015018966"/>
<evidence type="ECO:0000313" key="4">
    <source>
        <dbReference type="Proteomes" id="UP000034805"/>
    </source>
</evidence>
<sequence length="443" mass="49819">MRPLWIGAGVLGSMALSSVLWAQRSNKAAQTHPDGLRESRGQDVHYELKLVQVLFRHGARTPLKSIPDVLEAQWAPNLLKAPVHTQVDYVVTDLSGGPQPPAPLEDKYRAKILSGGTFSGQLTTLGMQQLYDLGERLRKTYIEDFPFLTPYFSPAEVLVRSTNIVRTIESARCLVAGLFQQKQKDPVTILTTEAENEILYPNYDSCQLLKLLGGPRWAESSKLPDIAADLRNIQSDLGITAHQKVDFVVIRDDMIAREVPFPRSKIHAVFFSEFIFVTTHLSLCSLQVHGLPSPPVLDRWRSTVEQRAVEMMYHIYEPSKAKSLQLSVGPLLHALISNIEDKIQGMPSARSRKLFLYSVHDTTLMPCLMALGIFDMKWPPFAADITLELHQHRKTKEAFVKVSYVGKDQLLPGCSGIYCPLEEFKKVMSAYAVSFDHYRSLCK</sequence>
<organism evidence="3 4">
    <name type="scientific">Scleropages formosus</name>
    <name type="common">Asian bonytongue</name>
    <name type="synonym">Osteoglossum formosum</name>
    <dbReference type="NCBI Taxonomy" id="113540"/>
    <lineage>
        <taxon>Eukaryota</taxon>
        <taxon>Metazoa</taxon>
        <taxon>Chordata</taxon>
        <taxon>Craniata</taxon>
        <taxon>Vertebrata</taxon>
        <taxon>Euteleostomi</taxon>
        <taxon>Actinopterygii</taxon>
        <taxon>Neopterygii</taxon>
        <taxon>Teleostei</taxon>
        <taxon>Osteoglossocephala</taxon>
        <taxon>Osteoglossomorpha</taxon>
        <taxon>Osteoglossiformes</taxon>
        <taxon>Osteoglossidae</taxon>
        <taxon>Scleropages</taxon>
    </lineage>
</organism>
<feature type="signal peptide" evidence="2">
    <location>
        <begin position="1"/>
        <end position="22"/>
    </location>
</feature>
<evidence type="ECO:0000256" key="2">
    <source>
        <dbReference type="SAM" id="SignalP"/>
    </source>
</evidence>
<dbReference type="InterPro" id="IPR000560">
    <property type="entry name" value="His_Pase_clade-2"/>
</dbReference>
<gene>
    <name evidence="3" type="ORF">Z043_107342</name>
</gene>
<dbReference type="InterPro" id="IPR033379">
    <property type="entry name" value="Acid_Pase_AS"/>
</dbReference>
<dbReference type="AlphaFoldDB" id="A0A0P7XAZ9"/>
<reference evidence="3 4" key="1">
    <citation type="submission" date="2015-08" db="EMBL/GenBank/DDBJ databases">
        <title>The genome of the Asian arowana (Scleropages formosus).</title>
        <authorList>
            <person name="Tan M.H."/>
            <person name="Gan H.M."/>
            <person name="Croft L.J."/>
            <person name="Austin C.M."/>
        </authorList>
    </citation>
    <scope>NUCLEOTIDE SEQUENCE [LARGE SCALE GENOMIC DNA]</scope>
    <source>
        <strain evidence="3">Aro1</strain>
    </source>
</reference>
<comment type="caution">
    <text evidence="3">The sequence shown here is derived from an EMBL/GenBank/DDBJ whole genome shotgun (WGS) entry which is preliminary data.</text>
</comment>
<dbReference type="GO" id="GO:0005739">
    <property type="term" value="C:mitochondrion"/>
    <property type="evidence" value="ECO:0007669"/>
    <property type="project" value="TreeGrafter"/>
</dbReference>
<dbReference type="Gene3D" id="3.40.50.1240">
    <property type="entry name" value="Phosphoglycerate mutase-like"/>
    <property type="match status" value="1"/>
</dbReference>
<dbReference type="PANTHER" id="PTHR11567">
    <property type="entry name" value="ACID PHOSPHATASE-RELATED"/>
    <property type="match status" value="1"/>
</dbReference>
<dbReference type="SUPFAM" id="SSF53254">
    <property type="entry name" value="Phosphoglycerate mutase-like"/>
    <property type="match status" value="1"/>
</dbReference>
<evidence type="ECO:0000313" key="3">
    <source>
        <dbReference type="EMBL" id="KPP73562.1"/>
    </source>
</evidence>
<keyword evidence="2" id="KW-0732">Signal</keyword>
<dbReference type="PROSITE" id="PS00616">
    <property type="entry name" value="HIS_ACID_PHOSPHAT_1"/>
    <property type="match status" value="1"/>
</dbReference>
<dbReference type="Pfam" id="PF00328">
    <property type="entry name" value="His_Phos_2"/>
    <property type="match status" value="1"/>
</dbReference>